<proteinExistence type="predicted"/>
<feature type="transmembrane region" description="Helical" evidence="1">
    <location>
        <begin position="617"/>
        <end position="635"/>
    </location>
</feature>
<feature type="transmembrane region" description="Helical" evidence="1">
    <location>
        <begin position="467"/>
        <end position="486"/>
    </location>
</feature>
<keyword evidence="1" id="KW-0812">Transmembrane</keyword>
<feature type="transmembrane region" description="Helical" evidence="1">
    <location>
        <begin position="797"/>
        <end position="819"/>
    </location>
</feature>
<dbReference type="NCBIfam" id="NF047321">
    <property type="entry name" value="SCO7613_CTERM"/>
    <property type="match status" value="1"/>
</dbReference>
<feature type="transmembrane region" description="Helical" evidence="1">
    <location>
        <begin position="324"/>
        <end position="344"/>
    </location>
</feature>
<feature type="transmembrane region" description="Helical" evidence="1">
    <location>
        <begin position="588"/>
        <end position="611"/>
    </location>
</feature>
<evidence type="ECO:0000313" key="3">
    <source>
        <dbReference type="Proteomes" id="UP001212821"/>
    </source>
</evidence>
<feature type="transmembrane region" description="Helical" evidence="1">
    <location>
        <begin position="716"/>
        <end position="734"/>
    </location>
</feature>
<gene>
    <name evidence="2" type="ORF">O1G21_38940</name>
</gene>
<reference evidence="3" key="1">
    <citation type="submission" date="2022-12" db="EMBL/GenBank/DDBJ databases">
        <authorList>
            <person name="Mo P."/>
        </authorList>
    </citation>
    <scope>NUCLEOTIDE SEQUENCE [LARGE SCALE GENOMIC DNA]</scope>
    <source>
        <strain evidence="3">HUAS 3-15</strain>
    </source>
</reference>
<feature type="transmembrane region" description="Helical" evidence="1">
    <location>
        <begin position="498"/>
        <end position="515"/>
    </location>
</feature>
<name>A0ABY7QEX5_9ACTN</name>
<feature type="transmembrane region" description="Helical" evidence="1">
    <location>
        <begin position="565"/>
        <end position="581"/>
    </location>
</feature>
<feature type="transmembrane region" description="Helical" evidence="1">
    <location>
        <begin position="642"/>
        <end position="662"/>
    </location>
</feature>
<feature type="transmembrane region" description="Helical" evidence="1">
    <location>
        <begin position="199"/>
        <end position="220"/>
    </location>
</feature>
<evidence type="ECO:0000256" key="1">
    <source>
        <dbReference type="SAM" id="Phobius"/>
    </source>
</evidence>
<accession>A0ABY7QEX5</accession>
<sequence>MISSAPPPPHQPPAASLGCPDCGDGLPPTGPARCPACRLPLSGPVAARLWQVEKGLDAVEKRRVTLLRLREELLAELRALRDLPDAPSPAPAWPQPVPRTGATGEVSGRSAQTALLVLGGVLVSIAALVFTVVSWGRMGVAGRAAVLFCLTAAALAAPLVLRWRRLFATAETFAGIGVALLLLDGFSLEYLGLGTSNVAGYWAGVTAVVSVGSTVYGWGLRIGVPVFAGYLLARLPLLLAVHAAGFGSLTGSAAAMAATVALDYAIGRLALGRLARPDRPLPKGVVNLYGAFGLAWALLAGAFALKVSLDSGLGLSPVEGDDRVGASLGAWLPLGLLALVALAVSRPDGFLGLGLTGRRIAAQAAGAAAVAAGGGTLAALLPGGWGAVGFAVPAVLLAVAGAARLRRRPLDGRVIPVGLLTVAGAVLLVTSAASLAQLFPGVVEPAAHWQAAWEGTRAVQGSQSTPAAALTALWLLVAAGVAVRLLGLRGSATAGAEAALSAVASFALALLPVAFGLSPVMAVGFVTALALVGGWFLPVRPALIAGVILSGTLALLWALADRPSTIVVLALAAGLAVALTVRGRPAPAVTAVLAVAALGGEAAAVAVTTGLERPDHLLAVLAVALATAPVAARLAARTDSAVPAAVEFAGYGMAALVLLLSADVPGRLCFELAVTGAAALGVGLRADRRRSAPAVGVALLIAASWLWLALADVHAPEAYSLSLAVAALVFGHLRRGRFAEEGLGSWPVYGPGLAVGLLPSLWALFLDGYWLRPLLLGVAALVVTVLGVRLRLQCPLVLGGGVLVLVAGHELAPTVVQVLGLLPRWVPLAAAGVLLLALGATYEQRLRDARRLHGALRRLG</sequence>
<feature type="transmembrane region" description="Helical" evidence="1">
    <location>
        <begin position="173"/>
        <end position="193"/>
    </location>
</feature>
<evidence type="ECO:0008006" key="4">
    <source>
        <dbReference type="Google" id="ProtNLM"/>
    </source>
</evidence>
<keyword evidence="1" id="KW-0472">Membrane</keyword>
<feature type="transmembrane region" description="Helical" evidence="1">
    <location>
        <begin position="417"/>
        <end position="439"/>
    </location>
</feature>
<dbReference type="EMBL" id="CP115450">
    <property type="protein sequence ID" value="WBP91273.1"/>
    <property type="molecule type" value="Genomic_DNA"/>
</dbReference>
<dbReference type="Proteomes" id="UP001212821">
    <property type="component" value="Chromosome"/>
</dbReference>
<dbReference type="RefSeq" id="WP_270150525.1">
    <property type="nucleotide sequence ID" value="NZ_CP115450.1"/>
</dbReference>
<organism evidence="2 3">
    <name type="scientific">Kitasatospora cathayae</name>
    <dbReference type="NCBI Taxonomy" id="3004092"/>
    <lineage>
        <taxon>Bacteria</taxon>
        <taxon>Bacillati</taxon>
        <taxon>Actinomycetota</taxon>
        <taxon>Actinomycetes</taxon>
        <taxon>Kitasatosporales</taxon>
        <taxon>Streptomycetaceae</taxon>
        <taxon>Kitasatospora</taxon>
    </lineage>
</organism>
<keyword evidence="1" id="KW-1133">Transmembrane helix</keyword>
<feature type="transmembrane region" description="Helical" evidence="1">
    <location>
        <begin position="141"/>
        <end position="161"/>
    </location>
</feature>
<feature type="transmembrane region" description="Helical" evidence="1">
    <location>
        <begin position="284"/>
        <end position="304"/>
    </location>
</feature>
<keyword evidence="3" id="KW-1185">Reference proteome</keyword>
<dbReference type="InterPro" id="IPR058062">
    <property type="entry name" value="SCO7613_C"/>
</dbReference>
<feature type="transmembrane region" description="Helical" evidence="1">
    <location>
        <begin position="746"/>
        <end position="765"/>
    </location>
</feature>
<feature type="transmembrane region" description="Helical" evidence="1">
    <location>
        <begin position="227"/>
        <end position="247"/>
    </location>
</feature>
<feature type="transmembrane region" description="Helical" evidence="1">
    <location>
        <begin position="825"/>
        <end position="842"/>
    </location>
</feature>
<feature type="transmembrane region" description="Helical" evidence="1">
    <location>
        <begin position="387"/>
        <end position="405"/>
    </location>
</feature>
<feature type="transmembrane region" description="Helical" evidence="1">
    <location>
        <begin position="542"/>
        <end position="559"/>
    </location>
</feature>
<feature type="transmembrane region" description="Helical" evidence="1">
    <location>
        <begin position="114"/>
        <end position="135"/>
    </location>
</feature>
<feature type="transmembrane region" description="Helical" evidence="1">
    <location>
        <begin position="771"/>
        <end position="790"/>
    </location>
</feature>
<protein>
    <recommendedName>
        <fullName evidence="4">DUF2157 domain-containing protein</fullName>
    </recommendedName>
</protein>
<feature type="transmembrane region" description="Helical" evidence="1">
    <location>
        <begin position="691"/>
        <end position="710"/>
    </location>
</feature>
<feature type="transmembrane region" description="Helical" evidence="1">
    <location>
        <begin position="364"/>
        <end position="381"/>
    </location>
</feature>
<evidence type="ECO:0000313" key="2">
    <source>
        <dbReference type="EMBL" id="WBP91273.1"/>
    </source>
</evidence>
<feature type="transmembrane region" description="Helical" evidence="1">
    <location>
        <begin position="253"/>
        <end position="272"/>
    </location>
</feature>